<keyword evidence="1" id="KW-0507">mRNA processing</keyword>
<dbReference type="Gene3D" id="3.30.70.330">
    <property type="match status" value="1"/>
</dbReference>
<dbReference type="EMBL" id="OC907863">
    <property type="protein sequence ID" value="CAD7650684.1"/>
    <property type="molecule type" value="Genomic_DNA"/>
</dbReference>
<name>A0A7R9LZC9_9ACAR</name>
<comment type="similarity">
    <text evidence="1">Belongs to the RRM NCBP2 family.</text>
</comment>
<dbReference type="InterPro" id="IPR012677">
    <property type="entry name" value="Nucleotide-bd_a/b_plait_sf"/>
</dbReference>
<dbReference type="GO" id="GO:0000339">
    <property type="term" value="F:RNA cap binding"/>
    <property type="evidence" value="ECO:0007669"/>
    <property type="project" value="InterPro"/>
</dbReference>
<dbReference type="EMBL" id="OC907457">
    <property type="protein sequence ID" value="CAD7650617.1"/>
    <property type="molecule type" value="Genomic_DNA"/>
</dbReference>
<sequence>MALNARKNAELSSYRDQQFKGSREEQEDLLSESTTLYVGNLSFYTREEQIYELF</sequence>
<keyword evidence="1" id="KW-0539">Nucleus</keyword>
<organism evidence="3">
    <name type="scientific">Medioppia subpectinata</name>
    <dbReference type="NCBI Taxonomy" id="1979941"/>
    <lineage>
        <taxon>Eukaryota</taxon>
        <taxon>Metazoa</taxon>
        <taxon>Ecdysozoa</taxon>
        <taxon>Arthropoda</taxon>
        <taxon>Chelicerata</taxon>
        <taxon>Arachnida</taxon>
        <taxon>Acari</taxon>
        <taxon>Acariformes</taxon>
        <taxon>Sarcoptiformes</taxon>
        <taxon>Oribatida</taxon>
        <taxon>Brachypylina</taxon>
        <taxon>Oppioidea</taxon>
        <taxon>Oppiidae</taxon>
        <taxon>Medioppia</taxon>
    </lineage>
</organism>
<feature type="region of interest" description="Disordered" evidence="2">
    <location>
        <begin position="1"/>
        <end position="29"/>
    </location>
</feature>
<dbReference type="GO" id="GO:0005846">
    <property type="term" value="C:nuclear cap binding complex"/>
    <property type="evidence" value="ECO:0007669"/>
    <property type="project" value="InterPro"/>
</dbReference>
<dbReference type="InterPro" id="IPR027157">
    <property type="entry name" value="NCBP2"/>
</dbReference>
<keyword evidence="1" id="KW-0694">RNA-binding</keyword>
<dbReference type="PANTHER" id="PTHR18847">
    <property type="entry name" value="20 KD NUCLEAR CAP BINDING PROTEIN"/>
    <property type="match status" value="1"/>
</dbReference>
<evidence type="ECO:0000313" key="5">
    <source>
        <dbReference type="Proteomes" id="UP000759131"/>
    </source>
</evidence>
<dbReference type="SUPFAM" id="SSF54928">
    <property type="entry name" value="RNA-binding domain, RBD"/>
    <property type="match status" value="1"/>
</dbReference>
<protein>
    <recommendedName>
        <fullName evidence="1">Nuclear cap-binding protein subunit 2</fullName>
    </recommendedName>
    <alternativeName>
        <fullName evidence="1">20 kDa nuclear cap-binding protein</fullName>
    </alternativeName>
</protein>
<comment type="function">
    <text evidence="1">Component of the cap-binding complex (CBC), which binds co-transcriptionally to the 5' cap of pre-mRNAs and is involved in various processes such as pre-mRNA splicing and RNA-mediated gene silencing (RNAi). The CBC complex is involved in miRNA-mediated RNA interference and is required for primary microRNAs (miRNAs) processing. Also involved in innate immunity via the short interfering RNAs (siRNAs) processing machinery by restricting the viral RNA production. In the CBC complex, Cbp20 recognizes and binds capped RNAs (m7GpppG-capped RNA) but requires Cbp80 to stabilize the movement of its N-terminal loop and lock the CBC into a high affinity cap-binding state with the cap structure.</text>
</comment>
<dbReference type="OrthoDB" id="201398at2759"/>
<keyword evidence="5" id="KW-1185">Reference proteome</keyword>
<accession>A0A7R9LZC9</accession>
<evidence type="ECO:0000313" key="4">
    <source>
        <dbReference type="EMBL" id="CAD7650684.1"/>
    </source>
</evidence>
<comment type="subcellular location">
    <subcellularLocation>
        <location evidence="1">Nucleus</location>
    </subcellularLocation>
</comment>
<dbReference type="AlphaFoldDB" id="A0A7R9LZC9"/>
<dbReference type="InterPro" id="IPR035979">
    <property type="entry name" value="RBD_domain_sf"/>
</dbReference>
<dbReference type="EMBL" id="CAJPIZ010053288">
    <property type="protein sequence ID" value="CAG2123032.1"/>
    <property type="molecule type" value="Genomic_DNA"/>
</dbReference>
<dbReference type="EMBL" id="CAJPIZ010052882">
    <property type="protein sequence ID" value="CAG2122997.1"/>
    <property type="molecule type" value="Genomic_DNA"/>
</dbReference>
<keyword evidence="1" id="KW-0508">mRNA splicing</keyword>
<dbReference type="GO" id="GO:0045292">
    <property type="term" value="P:mRNA cis splicing, via spliceosome"/>
    <property type="evidence" value="ECO:0007669"/>
    <property type="project" value="InterPro"/>
</dbReference>
<reference evidence="3" key="1">
    <citation type="submission" date="2020-11" db="EMBL/GenBank/DDBJ databases">
        <authorList>
            <person name="Tran Van P."/>
        </authorList>
    </citation>
    <scope>NUCLEOTIDE SEQUENCE</scope>
</reference>
<evidence type="ECO:0000256" key="1">
    <source>
        <dbReference type="RuleBase" id="RU364036"/>
    </source>
</evidence>
<evidence type="ECO:0000256" key="2">
    <source>
        <dbReference type="SAM" id="MobiDB-lite"/>
    </source>
</evidence>
<feature type="non-terminal residue" evidence="3">
    <location>
        <position position="1"/>
    </location>
</feature>
<dbReference type="Proteomes" id="UP000759131">
    <property type="component" value="Unassembled WGS sequence"/>
</dbReference>
<dbReference type="PANTHER" id="PTHR18847:SF0">
    <property type="entry name" value="NUCLEAR CAP-BINDING PROTEIN SUBUNIT 2"/>
    <property type="match status" value="1"/>
</dbReference>
<gene>
    <name evidence="3" type="ORF">OSB1V03_LOCUS22942</name>
    <name evidence="4" type="ORF">OSB1V03_LOCUS22977</name>
</gene>
<dbReference type="GO" id="GO:0005634">
    <property type="term" value="C:nucleus"/>
    <property type="evidence" value="ECO:0007669"/>
    <property type="project" value="UniProtKB-SubCell"/>
</dbReference>
<evidence type="ECO:0000313" key="3">
    <source>
        <dbReference type="EMBL" id="CAD7650617.1"/>
    </source>
</evidence>
<comment type="subunit">
    <text evidence="1">Component of the nuclear cap-binding complex (CBC), a heterodimer composed of Cbp80 and Cbp20 that interacts with m7GpppG-capped RNA.</text>
</comment>
<proteinExistence type="inferred from homology"/>